<dbReference type="AlphaFoldDB" id="A0A319DUX1"/>
<gene>
    <name evidence="1" type="ORF">BO71DRAFT_37164</name>
</gene>
<organism evidence="1 2">
    <name type="scientific">Aspergillus ellipticus CBS 707.79</name>
    <dbReference type="NCBI Taxonomy" id="1448320"/>
    <lineage>
        <taxon>Eukaryota</taxon>
        <taxon>Fungi</taxon>
        <taxon>Dikarya</taxon>
        <taxon>Ascomycota</taxon>
        <taxon>Pezizomycotina</taxon>
        <taxon>Eurotiomycetes</taxon>
        <taxon>Eurotiomycetidae</taxon>
        <taxon>Eurotiales</taxon>
        <taxon>Aspergillaceae</taxon>
        <taxon>Aspergillus</taxon>
        <taxon>Aspergillus subgen. Circumdati</taxon>
    </lineage>
</organism>
<dbReference type="EMBL" id="KZ825931">
    <property type="protein sequence ID" value="PYH91908.1"/>
    <property type="molecule type" value="Genomic_DNA"/>
</dbReference>
<sequence length="103" mass="10950">MRTTGTKSNGPPLRLAQLARPCSFYPRLGLARIWSSRQGPTLIPGHPCSIFRATSRSMSSSSLSSSKSSLCFHAVSGLSVGSKNRGSIFCQYIASKAKLCLAA</sequence>
<evidence type="ECO:0000313" key="2">
    <source>
        <dbReference type="Proteomes" id="UP000247810"/>
    </source>
</evidence>
<proteinExistence type="predicted"/>
<dbReference type="VEuPathDB" id="FungiDB:BO71DRAFT_37164"/>
<protein>
    <submittedName>
        <fullName evidence="1">Uncharacterized protein</fullName>
    </submittedName>
</protein>
<reference evidence="1 2" key="1">
    <citation type="submission" date="2018-02" db="EMBL/GenBank/DDBJ databases">
        <title>The genomes of Aspergillus section Nigri reveals drivers in fungal speciation.</title>
        <authorList>
            <consortium name="DOE Joint Genome Institute"/>
            <person name="Vesth T.C."/>
            <person name="Nybo J."/>
            <person name="Theobald S."/>
            <person name="Brandl J."/>
            <person name="Frisvad J.C."/>
            <person name="Nielsen K.F."/>
            <person name="Lyhne E.K."/>
            <person name="Kogle M.E."/>
            <person name="Kuo A."/>
            <person name="Riley R."/>
            <person name="Clum A."/>
            <person name="Nolan M."/>
            <person name="Lipzen A."/>
            <person name="Salamov A."/>
            <person name="Henrissat B."/>
            <person name="Wiebenga A."/>
            <person name="De vries R.P."/>
            <person name="Grigoriev I.V."/>
            <person name="Mortensen U.H."/>
            <person name="Andersen M.R."/>
            <person name="Baker S.E."/>
        </authorList>
    </citation>
    <scope>NUCLEOTIDE SEQUENCE [LARGE SCALE GENOMIC DNA]</scope>
    <source>
        <strain evidence="1 2">CBS 707.79</strain>
    </source>
</reference>
<keyword evidence="2" id="KW-1185">Reference proteome</keyword>
<accession>A0A319DUX1</accession>
<dbReference type="Proteomes" id="UP000247810">
    <property type="component" value="Unassembled WGS sequence"/>
</dbReference>
<evidence type="ECO:0000313" key="1">
    <source>
        <dbReference type="EMBL" id="PYH91908.1"/>
    </source>
</evidence>
<name>A0A319DUX1_9EURO</name>